<feature type="compositionally biased region" description="Low complexity" evidence="9">
    <location>
        <begin position="197"/>
        <end position="215"/>
    </location>
</feature>
<feature type="compositionally biased region" description="Polar residues" evidence="9">
    <location>
        <begin position="216"/>
        <end position="227"/>
    </location>
</feature>
<dbReference type="PANTHER" id="PTHR11668">
    <property type="entry name" value="SERINE/THREONINE PROTEIN PHOSPHATASE"/>
    <property type="match status" value="1"/>
</dbReference>
<accession>A0A811LNT4</accession>
<evidence type="ECO:0000259" key="10">
    <source>
        <dbReference type="PROSITE" id="PS00125"/>
    </source>
</evidence>
<protein>
    <recommendedName>
        <fullName evidence="8">Serine/threonine-protein phosphatase</fullName>
        <ecNumber evidence="8">3.1.3.16</ecNumber>
    </recommendedName>
</protein>
<keyword evidence="5" id="KW-0464">Manganese</keyword>
<comment type="caution">
    <text evidence="11">The sequence shown here is derived from an EMBL/GenBank/DDBJ whole genome shotgun (WGS) entry which is preliminary data.</text>
</comment>
<dbReference type="PANTHER" id="PTHR11668:SF300">
    <property type="entry name" value="SERINE_THREONINE-PROTEIN PHOSPHATASE"/>
    <property type="match status" value="1"/>
</dbReference>
<evidence type="ECO:0000256" key="2">
    <source>
        <dbReference type="ARBA" id="ARBA00022723"/>
    </source>
</evidence>
<dbReference type="EMBL" id="CAJFCW020000006">
    <property type="protein sequence ID" value="CAG9127344.1"/>
    <property type="molecule type" value="Genomic_DNA"/>
</dbReference>
<gene>
    <name evidence="11" type="ORF">BOKJ2_LOCUS13895</name>
</gene>
<dbReference type="Proteomes" id="UP000614601">
    <property type="component" value="Unassembled WGS sequence"/>
</dbReference>
<sequence length="788" mass="83956">MSTNLPTNSNSTTKTPNSSATASGNKAPDLAVAAPSTSSSNSKTSSSSTSTPGLGTKTTSTLNLNATSPNPAPSAFNPPSSSGKTPSAITTTPILDAKNPSLGASAANLCNKSPNASGTTSSSNAKTPSSSSTTFGLGPAYSNSSATTSALSGKTSSTTSLSATTPTSGTATPSTVTIAPFQSPKVANLSTPNSNQATKSSSTPSTSATTPITDSKASGTLCTNAATPSTSSKALAPLSTSSSTPSASTSNTTSSASAPTLGAKTSISSVALLPDSHVSRKDHPTRRGSVFFDTAIAPADPPPPIPRAVTPFPFDILGKPTNLPPTPTNIIRKNYDRPGLPETATADFNNNVGPTLSLKQRNVENLKLLEEKLKGAIEAEKVVDDQTTDRYTEDKKGKVGTEDTVKLQNHRDAGNTTESPLKEDAEKAPKLDVNGLIYKLMNSVTLDDKGNNMIVADNLTDPGVIEQIIIRAIDVLKKLPSMLKLNAPMYIVGDIHGQFTDLLRIFAMCGNPSETFYLFLGDYVDRGPHSLEVICLLLLLKVRYPWRMNMLRGNHECSAVNRTYGFSDECEQRFQHIPVSNTVWGVKAADMKGTQVWYRFQDVFNWLPFCALINGRILCMHGGLSPNLQKIQQLEALKRPIDPCEAGLHIDLLWSDPDPKLPCREMDPQFGPSNRGISSHFNQRAVMDACRNLNLDMVVRAHQVVQDGYEFFAQRHLVTLFSAPNYCGQYNNAGAIMQIDANLMISFKQLRPVSGTPCRKKTKSTDINFDDIDLDALCSEDEAAAKSP</sequence>
<comment type="catalytic activity">
    <reaction evidence="7 8">
        <text>O-phospho-L-threonyl-[protein] + H2O = L-threonyl-[protein] + phosphate</text>
        <dbReference type="Rhea" id="RHEA:47004"/>
        <dbReference type="Rhea" id="RHEA-COMP:11060"/>
        <dbReference type="Rhea" id="RHEA-COMP:11605"/>
        <dbReference type="ChEBI" id="CHEBI:15377"/>
        <dbReference type="ChEBI" id="CHEBI:30013"/>
        <dbReference type="ChEBI" id="CHEBI:43474"/>
        <dbReference type="ChEBI" id="CHEBI:61977"/>
        <dbReference type="EC" id="3.1.3.16"/>
    </reaction>
</comment>
<feature type="compositionally biased region" description="Low complexity" evidence="9">
    <location>
        <begin position="228"/>
        <end position="260"/>
    </location>
</feature>
<dbReference type="Proteomes" id="UP000783686">
    <property type="component" value="Unassembled WGS sequence"/>
</dbReference>
<reference evidence="11" key="1">
    <citation type="submission" date="2020-09" db="EMBL/GenBank/DDBJ databases">
        <authorList>
            <person name="Kikuchi T."/>
        </authorList>
    </citation>
    <scope>NUCLEOTIDE SEQUENCE</scope>
    <source>
        <strain evidence="11">SH1</strain>
    </source>
</reference>
<feature type="compositionally biased region" description="Low complexity" evidence="9">
    <location>
        <begin position="144"/>
        <end position="175"/>
    </location>
</feature>
<feature type="compositionally biased region" description="Low complexity" evidence="9">
    <location>
        <begin position="35"/>
        <end position="82"/>
    </location>
</feature>
<keyword evidence="4" id="KW-0904">Protein phosphatase</keyword>
<comment type="similarity">
    <text evidence="8">Belongs to the PPP phosphatase family.</text>
</comment>
<evidence type="ECO:0000313" key="12">
    <source>
        <dbReference type="Proteomes" id="UP000614601"/>
    </source>
</evidence>
<evidence type="ECO:0000256" key="4">
    <source>
        <dbReference type="ARBA" id="ARBA00022912"/>
    </source>
</evidence>
<keyword evidence="3 8" id="KW-0378">Hydrolase</keyword>
<comment type="cofactor">
    <cofactor evidence="1">
        <name>Mn(2+)</name>
        <dbReference type="ChEBI" id="CHEBI:29035"/>
    </cofactor>
</comment>
<dbReference type="PROSITE" id="PS00125">
    <property type="entry name" value="SER_THR_PHOSPHATASE"/>
    <property type="match status" value="1"/>
</dbReference>
<evidence type="ECO:0000256" key="5">
    <source>
        <dbReference type="ARBA" id="ARBA00023211"/>
    </source>
</evidence>
<dbReference type="InterPro" id="IPR029052">
    <property type="entry name" value="Metallo-depent_PP-like"/>
</dbReference>
<dbReference type="Gene3D" id="3.60.21.10">
    <property type="match status" value="1"/>
</dbReference>
<dbReference type="EMBL" id="CAJFDH010000006">
    <property type="protein sequence ID" value="CAD5229957.1"/>
    <property type="molecule type" value="Genomic_DNA"/>
</dbReference>
<keyword evidence="12" id="KW-1185">Reference proteome</keyword>
<dbReference type="PRINTS" id="PR00114">
    <property type="entry name" value="STPHPHTASE"/>
</dbReference>
<dbReference type="GO" id="GO:0004722">
    <property type="term" value="F:protein serine/threonine phosphatase activity"/>
    <property type="evidence" value="ECO:0007669"/>
    <property type="project" value="UniProtKB-EC"/>
</dbReference>
<comment type="catalytic activity">
    <reaction evidence="6">
        <text>O-phospho-L-seryl-[protein] + H2O = L-seryl-[protein] + phosphate</text>
        <dbReference type="Rhea" id="RHEA:20629"/>
        <dbReference type="Rhea" id="RHEA-COMP:9863"/>
        <dbReference type="Rhea" id="RHEA-COMP:11604"/>
        <dbReference type="ChEBI" id="CHEBI:15377"/>
        <dbReference type="ChEBI" id="CHEBI:29999"/>
        <dbReference type="ChEBI" id="CHEBI:43474"/>
        <dbReference type="ChEBI" id="CHEBI:83421"/>
        <dbReference type="EC" id="3.1.3.16"/>
    </reaction>
</comment>
<evidence type="ECO:0000256" key="9">
    <source>
        <dbReference type="SAM" id="MobiDB-lite"/>
    </source>
</evidence>
<dbReference type="SUPFAM" id="SSF56300">
    <property type="entry name" value="Metallo-dependent phosphatases"/>
    <property type="match status" value="1"/>
</dbReference>
<feature type="domain" description="Serine/threonine specific protein phosphatases" evidence="10">
    <location>
        <begin position="551"/>
        <end position="556"/>
    </location>
</feature>
<feature type="compositionally biased region" description="Low complexity" evidence="9">
    <location>
        <begin position="119"/>
        <end position="134"/>
    </location>
</feature>
<evidence type="ECO:0000256" key="3">
    <source>
        <dbReference type="ARBA" id="ARBA00022801"/>
    </source>
</evidence>
<name>A0A811LNT4_9BILA</name>
<dbReference type="InterPro" id="IPR006186">
    <property type="entry name" value="Ser/Thr-sp_prot-phosphatase"/>
</dbReference>
<evidence type="ECO:0000313" key="11">
    <source>
        <dbReference type="EMBL" id="CAD5229957.1"/>
    </source>
</evidence>
<dbReference type="InterPro" id="IPR004843">
    <property type="entry name" value="Calcineurin-like_PHP"/>
</dbReference>
<dbReference type="SMART" id="SM00156">
    <property type="entry name" value="PP2Ac"/>
    <property type="match status" value="1"/>
</dbReference>
<dbReference type="OrthoDB" id="5859363at2759"/>
<feature type="compositionally biased region" description="Polar residues" evidence="9">
    <location>
        <begin position="108"/>
        <end position="118"/>
    </location>
</feature>
<dbReference type="GO" id="GO:0005737">
    <property type="term" value="C:cytoplasm"/>
    <property type="evidence" value="ECO:0007669"/>
    <property type="project" value="TreeGrafter"/>
</dbReference>
<dbReference type="InterPro" id="IPR050341">
    <property type="entry name" value="PP1_catalytic_subunit"/>
</dbReference>
<dbReference type="GO" id="GO:0005634">
    <property type="term" value="C:nucleus"/>
    <property type="evidence" value="ECO:0007669"/>
    <property type="project" value="TreeGrafter"/>
</dbReference>
<keyword evidence="2" id="KW-0479">Metal-binding</keyword>
<dbReference type="GO" id="GO:0046872">
    <property type="term" value="F:metal ion binding"/>
    <property type="evidence" value="ECO:0007669"/>
    <property type="project" value="UniProtKB-KW"/>
</dbReference>
<evidence type="ECO:0000256" key="8">
    <source>
        <dbReference type="RuleBase" id="RU004273"/>
    </source>
</evidence>
<evidence type="ECO:0000256" key="7">
    <source>
        <dbReference type="ARBA" id="ARBA00048336"/>
    </source>
</evidence>
<feature type="region of interest" description="Disordered" evidence="9">
    <location>
        <begin position="1"/>
        <end position="260"/>
    </location>
</feature>
<dbReference type="Pfam" id="PF00149">
    <property type="entry name" value="Metallophos"/>
    <property type="match status" value="1"/>
</dbReference>
<feature type="compositionally biased region" description="Polar residues" evidence="9">
    <location>
        <begin position="83"/>
        <end position="93"/>
    </location>
</feature>
<proteinExistence type="inferred from homology"/>
<evidence type="ECO:0000256" key="6">
    <source>
        <dbReference type="ARBA" id="ARBA00047761"/>
    </source>
</evidence>
<feature type="compositionally biased region" description="Low complexity" evidence="9">
    <location>
        <begin position="1"/>
        <end position="23"/>
    </location>
</feature>
<dbReference type="AlphaFoldDB" id="A0A811LNT4"/>
<organism evidence="11 12">
    <name type="scientific">Bursaphelenchus okinawaensis</name>
    <dbReference type="NCBI Taxonomy" id="465554"/>
    <lineage>
        <taxon>Eukaryota</taxon>
        <taxon>Metazoa</taxon>
        <taxon>Ecdysozoa</taxon>
        <taxon>Nematoda</taxon>
        <taxon>Chromadorea</taxon>
        <taxon>Rhabditida</taxon>
        <taxon>Tylenchina</taxon>
        <taxon>Tylenchomorpha</taxon>
        <taxon>Aphelenchoidea</taxon>
        <taxon>Aphelenchoididae</taxon>
        <taxon>Bursaphelenchus</taxon>
    </lineage>
</organism>
<evidence type="ECO:0000256" key="1">
    <source>
        <dbReference type="ARBA" id="ARBA00001936"/>
    </source>
</evidence>
<dbReference type="EC" id="3.1.3.16" evidence="8"/>